<dbReference type="OrthoDB" id="409889at2759"/>
<comment type="caution">
    <text evidence="2">The sequence shown here is derived from an EMBL/GenBank/DDBJ whole genome shotgun (WGS) entry which is preliminary data.</text>
</comment>
<keyword evidence="3" id="KW-1185">Reference proteome</keyword>
<evidence type="ECO:0000313" key="2">
    <source>
        <dbReference type="EMBL" id="KAG2318120.1"/>
    </source>
</evidence>
<dbReference type="Proteomes" id="UP000886595">
    <property type="component" value="Unassembled WGS sequence"/>
</dbReference>
<accession>A0A8X7VWK8</accession>
<proteinExistence type="predicted"/>
<dbReference type="AlphaFoldDB" id="A0A8X7VWK8"/>
<evidence type="ECO:0000313" key="3">
    <source>
        <dbReference type="Proteomes" id="UP000886595"/>
    </source>
</evidence>
<evidence type="ECO:0000256" key="1">
    <source>
        <dbReference type="SAM" id="MobiDB-lite"/>
    </source>
</evidence>
<feature type="region of interest" description="Disordered" evidence="1">
    <location>
        <begin position="81"/>
        <end position="104"/>
    </location>
</feature>
<sequence>MIQVWFDHVFVRIYGEVIGNWEDVASTVMEKCEKLSKSVNKIANLKKRYQLKGHRINSGGTSASYWPWFKKMEEIVRSSLATKGASGEDRSGRSLGNTVKPTRS</sequence>
<feature type="compositionally biased region" description="Polar residues" evidence="1">
    <location>
        <begin position="94"/>
        <end position="104"/>
    </location>
</feature>
<reference evidence="2 3" key="1">
    <citation type="submission" date="2020-02" db="EMBL/GenBank/DDBJ databases">
        <authorList>
            <person name="Ma Q."/>
            <person name="Huang Y."/>
            <person name="Song X."/>
            <person name="Pei D."/>
        </authorList>
    </citation>
    <scope>NUCLEOTIDE SEQUENCE [LARGE SCALE GENOMIC DNA]</scope>
    <source>
        <strain evidence="2">Sxm20200214</strain>
        <tissue evidence="2">Leaf</tissue>
    </source>
</reference>
<organism evidence="2 3">
    <name type="scientific">Brassica carinata</name>
    <name type="common">Ethiopian mustard</name>
    <name type="synonym">Abyssinian cabbage</name>
    <dbReference type="NCBI Taxonomy" id="52824"/>
    <lineage>
        <taxon>Eukaryota</taxon>
        <taxon>Viridiplantae</taxon>
        <taxon>Streptophyta</taxon>
        <taxon>Embryophyta</taxon>
        <taxon>Tracheophyta</taxon>
        <taxon>Spermatophyta</taxon>
        <taxon>Magnoliopsida</taxon>
        <taxon>eudicotyledons</taxon>
        <taxon>Gunneridae</taxon>
        <taxon>Pentapetalae</taxon>
        <taxon>rosids</taxon>
        <taxon>malvids</taxon>
        <taxon>Brassicales</taxon>
        <taxon>Brassicaceae</taxon>
        <taxon>Brassiceae</taxon>
        <taxon>Brassica</taxon>
    </lineage>
</organism>
<evidence type="ECO:0008006" key="4">
    <source>
        <dbReference type="Google" id="ProtNLM"/>
    </source>
</evidence>
<name>A0A8X7VWK8_BRACI</name>
<dbReference type="EMBL" id="JAAMPC010000004">
    <property type="protein sequence ID" value="KAG2318120.1"/>
    <property type="molecule type" value="Genomic_DNA"/>
</dbReference>
<protein>
    <recommendedName>
        <fullName evidence="4">MADF domain-containing protein</fullName>
    </recommendedName>
</protein>
<gene>
    <name evidence="2" type="ORF">Bca52824_021242</name>
</gene>